<evidence type="ECO:0000256" key="1">
    <source>
        <dbReference type="ARBA" id="ARBA00023157"/>
    </source>
</evidence>
<dbReference type="Pfam" id="PF01562">
    <property type="entry name" value="Pep_M12B_propep"/>
    <property type="match status" value="1"/>
</dbReference>
<comment type="caution">
    <text evidence="2">Lacks conserved residue(s) required for the propagation of feature annotation.</text>
</comment>
<dbReference type="Gene3D" id="4.10.70.10">
    <property type="entry name" value="Disintegrin domain"/>
    <property type="match status" value="1"/>
</dbReference>
<dbReference type="EMBL" id="JAIQCJ010000047">
    <property type="protein sequence ID" value="KAJ8798531.1"/>
    <property type="molecule type" value="Genomic_DNA"/>
</dbReference>
<dbReference type="InterPro" id="IPR034027">
    <property type="entry name" value="Reprolysin_adamalysin"/>
</dbReference>
<dbReference type="SMART" id="SM00050">
    <property type="entry name" value="DISIN"/>
    <property type="match status" value="1"/>
</dbReference>
<keyword evidence="6" id="KW-1185">Reference proteome</keyword>
<keyword evidence="3" id="KW-0472">Membrane</keyword>
<keyword evidence="3" id="KW-1133">Transmembrane helix</keyword>
<dbReference type="GO" id="GO:0004222">
    <property type="term" value="F:metalloendopeptidase activity"/>
    <property type="evidence" value="ECO:0007669"/>
    <property type="project" value="InterPro"/>
</dbReference>
<keyword evidence="2" id="KW-0862">Zinc</keyword>
<dbReference type="GO" id="GO:0005886">
    <property type="term" value="C:plasma membrane"/>
    <property type="evidence" value="ECO:0007669"/>
    <property type="project" value="TreeGrafter"/>
</dbReference>
<dbReference type="InterPro" id="IPR001590">
    <property type="entry name" value="Peptidase_M12B"/>
</dbReference>
<evidence type="ECO:0000313" key="5">
    <source>
        <dbReference type="EMBL" id="KAJ8798531.1"/>
    </source>
</evidence>
<dbReference type="SUPFAM" id="SSF57552">
    <property type="entry name" value="Blood coagulation inhibitor (disintegrin)"/>
    <property type="match status" value="1"/>
</dbReference>
<feature type="binding site" evidence="2">
    <location>
        <position position="395"/>
    </location>
    <ligand>
        <name>Zn(2+)</name>
        <dbReference type="ChEBI" id="CHEBI:29105"/>
        <note>catalytic</note>
    </ligand>
</feature>
<feature type="transmembrane region" description="Helical" evidence="3">
    <location>
        <begin position="686"/>
        <end position="707"/>
    </location>
</feature>
<dbReference type="PANTHER" id="PTHR11905">
    <property type="entry name" value="ADAM A DISINTEGRIN AND METALLOPROTEASE DOMAIN"/>
    <property type="match status" value="1"/>
</dbReference>
<dbReference type="InterPro" id="IPR002870">
    <property type="entry name" value="Peptidase_M12B_N"/>
</dbReference>
<dbReference type="PANTHER" id="PTHR11905:SF21">
    <property type="entry name" value="DISINTEGRIN AND METALLOPROTEINASE DOMAIN-CONTAINING PROTEIN 7"/>
    <property type="match status" value="1"/>
</dbReference>
<gene>
    <name evidence="5" type="ORF">J1605_016676</name>
</gene>
<dbReference type="Proteomes" id="UP001159641">
    <property type="component" value="Unassembled WGS sequence"/>
</dbReference>
<feature type="binding site" evidence="2">
    <location>
        <position position="401"/>
    </location>
    <ligand>
        <name>Zn(2+)</name>
        <dbReference type="ChEBI" id="CHEBI:29105"/>
        <note>catalytic</note>
    </ligand>
</feature>
<organism evidence="5 6">
    <name type="scientific">Eschrichtius robustus</name>
    <name type="common">California gray whale</name>
    <name type="synonym">Eschrichtius gibbosus</name>
    <dbReference type="NCBI Taxonomy" id="9764"/>
    <lineage>
        <taxon>Eukaryota</taxon>
        <taxon>Metazoa</taxon>
        <taxon>Chordata</taxon>
        <taxon>Craniata</taxon>
        <taxon>Vertebrata</taxon>
        <taxon>Euteleostomi</taxon>
        <taxon>Mammalia</taxon>
        <taxon>Eutheria</taxon>
        <taxon>Laurasiatheria</taxon>
        <taxon>Artiodactyla</taxon>
        <taxon>Whippomorpha</taxon>
        <taxon>Cetacea</taxon>
        <taxon>Mysticeti</taxon>
        <taxon>Eschrichtiidae</taxon>
        <taxon>Eschrichtius</taxon>
    </lineage>
</organism>
<dbReference type="GO" id="GO:0006508">
    <property type="term" value="P:proteolysis"/>
    <property type="evidence" value="ECO:0007669"/>
    <property type="project" value="InterPro"/>
</dbReference>
<dbReference type="AlphaFoldDB" id="A0AB34I676"/>
<sequence length="814" mass="93594">MMDTVFQEAYEEELLYELSLNRKILIIHLLKSRISESHYLSALFSRKFLASDYSETYYSTKGEQITKHPQITDHCFYQGSIIHEFDSAASISTCNGLRYAPHCIPNFHRGFFRVSDQRYHIEPVKYSDEGEHLVFKYKPQMQQPANYSCTELNFTRTAVPNDNTKSMEDSKMESMEKEKYIELFIVADDNMYRRNNHPNKLRNRVWGMVNFVNMVRFDTIYKTLDIQVTLVGFEIWTNGDKIDIDSKIETTLLRFSAWQEIILKKRKNFDHVMLLRATNIACKYAFYRYLNVNFQSELRTVKLPMPIARVFVLTELRVYLYLIYSGKWLYAHAQGTSYPGGICLPYYSSSVVKFKALCTVVYYLIEISNAHPFWHQDLLPDLNAIASRMAHQLGHNLGMRHDDYPCTCTLGKCVMDSDGRFNLFVFPQQLKKAASICRPAKDECDFPEMCTGHSSGCPKDQFQINGFPCKNAKGYCFMGNCPTRDDQCSELFDKEAKDSSDICYKMNKIGNKFGYCKNKKHILIPCEENVRILFLSFRDIRCGKIFCTGGQHSSVLGEEKIYHLKKSLKQNATECKTFFLYHDSKDFGLVAPGTKCGDGLVSFPLKGLNKHKNGKELTAVKIWVCSNGECVTTAKAYNSTNCSSQCNENSVRRKKQNGNSSVKCEYSIVLKLMSWLKFMCFNVTDISILVVVLILVIIGVVVVIVLIRYKKCIKLKQVQSPPRETPGVENKGYFGDEQQTRTEPILPDIHPLHKPANKEPRGIADPNPSAKVPPFVFFVYSLIGEILCSYQKIRRVEIVSPDMLKFLIIPQCMF</sequence>
<keyword evidence="2" id="KW-0479">Metal-binding</keyword>
<reference evidence="5 6" key="1">
    <citation type="submission" date="2022-11" db="EMBL/GenBank/DDBJ databases">
        <title>Whole genome sequence of Eschrichtius robustus ER-17-0199.</title>
        <authorList>
            <person name="Bruniche-Olsen A."/>
            <person name="Black A.N."/>
            <person name="Fields C.J."/>
            <person name="Walden K."/>
            <person name="Dewoody J.A."/>
        </authorList>
    </citation>
    <scope>NUCLEOTIDE SEQUENCE [LARGE SCALE GENOMIC DNA]</scope>
    <source>
        <strain evidence="5">ER-17-0199</strain>
        <tissue evidence="5">Blubber</tissue>
    </source>
</reference>
<feature type="domain" description="Peptidase M12B" evidence="4">
    <location>
        <begin position="179"/>
        <end position="437"/>
    </location>
</feature>
<dbReference type="InterPro" id="IPR006586">
    <property type="entry name" value="ADAM_Cys-rich"/>
</dbReference>
<dbReference type="SMART" id="SM00608">
    <property type="entry name" value="ACR"/>
    <property type="match status" value="1"/>
</dbReference>
<dbReference type="Gene3D" id="3.40.390.10">
    <property type="entry name" value="Collagenase (Catalytic Domain)"/>
    <property type="match status" value="1"/>
</dbReference>
<comment type="caution">
    <text evidence="5">The sequence shown here is derived from an EMBL/GenBank/DDBJ whole genome shotgun (WGS) entry which is preliminary data.</text>
</comment>
<keyword evidence="1 2" id="KW-1015">Disulfide bond</keyword>
<dbReference type="GO" id="GO:0046872">
    <property type="term" value="F:metal ion binding"/>
    <property type="evidence" value="ECO:0007669"/>
    <property type="project" value="UniProtKB-KW"/>
</dbReference>
<evidence type="ECO:0000256" key="2">
    <source>
        <dbReference type="PROSITE-ProRule" id="PRU00276"/>
    </source>
</evidence>
<dbReference type="InterPro" id="IPR036436">
    <property type="entry name" value="Disintegrin_dom_sf"/>
</dbReference>
<dbReference type="Pfam" id="PF08516">
    <property type="entry name" value="ADAM_CR"/>
    <property type="match status" value="1"/>
</dbReference>
<dbReference type="InterPro" id="IPR001762">
    <property type="entry name" value="Disintegrin_dom"/>
</dbReference>
<dbReference type="CDD" id="cd04269">
    <property type="entry name" value="ZnMc_adamalysin_II_like"/>
    <property type="match status" value="1"/>
</dbReference>
<keyword evidence="3" id="KW-0812">Transmembrane</keyword>
<evidence type="ECO:0000256" key="3">
    <source>
        <dbReference type="SAM" id="Phobius"/>
    </source>
</evidence>
<evidence type="ECO:0000259" key="4">
    <source>
        <dbReference type="PROSITE" id="PS50215"/>
    </source>
</evidence>
<accession>A0AB34I676</accession>
<dbReference type="SUPFAM" id="SSF55486">
    <property type="entry name" value="Metalloproteases ('zincins'), catalytic domain"/>
    <property type="match status" value="1"/>
</dbReference>
<evidence type="ECO:0000313" key="6">
    <source>
        <dbReference type="Proteomes" id="UP001159641"/>
    </source>
</evidence>
<dbReference type="Pfam" id="PF01421">
    <property type="entry name" value="Reprolysin"/>
    <property type="match status" value="2"/>
</dbReference>
<protein>
    <recommendedName>
        <fullName evidence="4">Peptidase M12B domain-containing protein</fullName>
    </recommendedName>
</protein>
<dbReference type="InterPro" id="IPR024079">
    <property type="entry name" value="MetalloPept_cat_dom_sf"/>
</dbReference>
<feature type="disulfide bond" evidence="2">
    <location>
        <begin position="408"/>
        <end position="413"/>
    </location>
</feature>
<feature type="binding site" evidence="2">
    <location>
        <position position="391"/>
    </location>
    <ligand>
        <name>Zn(2+)</name>
        <dbReference type="ChEBI" id="CHEBI:29105"/>
        <note>catalytic</note>
    </ligand>
</feature>
<dbReference type="PROSITE" id="PS50215">
    <property type="entry name" value="ADAM_MEPRO"/>
    <property type="match status" value="1"/>
</dbReference>
<name>A0AB34I676_ESCRO</name>
<proteinExistence type="predicted"/>